<evidence type="ECO:0000313" key="2">
    <source>
        <dbReference type="Proteomes" id="UP001165584"/>
    </source>
</evidence>
<name>A0ABT2GVB8_9MICO</name>
<proteinExistence type="predicted"/>
<protein>
    <submittedName>
        <fullName evidence="1">Uncharacterized protein</fullName>
    </submittedName>
</protein>
<dbReference type="EMBL" id="JANLCM010000002">
    <property type="protein sequence ID" value="MCS5720159.1"/>
    <property type="molecule type" value="Genomic_DNA"/>
</dbReference>
<dbReference type="Proteomes" id="UP001165584">
    <property type="component" value="Unassembled WGS sequence"/>
</dbReference>
<comment type="caution">
    <text evidence="1">The sequence shown here is derived from an EMBL/GenBank/DDBJ whole genome shotgun (WGS) entry which is preliminary data.</text>
</comment>
<evidence type="ECO:0000313" key="1">
    <source>
        <dbReference type="EMBL" id="MCS5720159.1"/>
    </source>
</evidence>
<reference evidence="1" key="1">
    <citation type="submission" date="2022-08" db="EMBL/GenBank/DDBJ databases">
        <authorList>
            <person name="Deng Y."/>
            <person name="Han X.-F."/>
            <person name="Zhang Y.-Q."/>
        </authorList>
    </citation>
    <scope>NUCLEOTIDE SEQUENCE</scope>
    <source>
        <strain evidence="1">CPCC 205763</strain>
    </source>
</reference>
<accession>A0ABT2GVB8</accession>
<gene>
    <name evidence="1" type="ORF">N1027_18665</name>
</gene>
<sequence>MPDSQNERAVSAQSEAERAVREAAEWTVAVVARAIDDARTSR</sequence>
<organism evidence="1 2">
    <name type="scientific">Herbiconiux aconitum</name>
    <dbReference type="NCBI Taxonomy" id="2970913"/>
    <lineage>
        <taxon>Bacteria</taxon>
        <taxon>Bacillati</taxon>
        <taxon>Actinomycetota</taxon>
        <taxon>Actinomycetes</taxon>
        <taxon>Micrococcales</taxon>
        <taxon>Microbacteriaceae</taxon>
        <taxon>Herbiconiux</taxon>
    </lineage>
</organism>
<keyword evidence="2" id="KW-1185">Reference proteome</keyword>
<dbReference type="RefSeq" id="WP_259510053.1">
    <property type="nucleotide sequence ID" value="NZ_JANLCM010000002.1"/>
</dbReference>